<proteinExistence type="predicted"/>
<sequence>MKNLKLSILSEKRKKILPFFVSLKEEFYLAGGTGLALQIGHRESLDFDFFSPHSFNANEMVQRLSTIFGSKSFNITQVEKNTLSINLYSEIKISFMTYEYKLINSLLLTEYINIASIPDIACIKLSAIMQRCALKDYVDLYEIMKTYSLPQLLSFAKTKYPTVDSTIILKGLSYLDDVIDEPLIYKTGQLKPQINTLKLFFQKEVKKYIESIIL</sequence>
<gene>
    <name evidence="1" type="ORF">AUK04_00375</name>
</gene>
<protein>
    <recommendedName>
        <fullName evidence="3">Nucleotidyl transferase AbiEii/AbiGii toxin family protein</fullName>
    </recommendedName>
</protein>
<organism evidence="1 2">
    <name type="scientific">Candidatus Roizmanbacteria bacterium CG2_30_33_16</name>
    <dbReference type="NCBI Taxonomy" id="1805340"/>
    <lineage>
        <taxon>Bacteria</taxon>
        <taxon>Candidatus Roizmaniibacteriota</taxon>
    </lineage>
</organism>
<dbReference type="EMBL" id="MNZM01000007">
    <property type="protein sequence ID" value="OIP86589.1"/>
    <property type="molecule type" value="Genomic_DNA"/>
</dbReference>
<dbReference type="Pfam" id="PF08843">
    <property type="entry name" value="AbiEii"/>
    <property type="match status" value="1"/>
</dbReference>
<dbReference type="AlphaFoldDB" id="A0A1J5HMP3"/>
<dbReference type="InterPro" id="IPR014942">
    <property type="entry name" value="AbiEii"/>
</dbReference>
<evidence type="ECO:0000313" key="1">
    <source>
        <dbReference type="EMBL" id="OIP86589.1"/>
    </source>
</evidence>
<evidence type="ECO:0008006" key="3">
    <source>
        <dbReference type="Google" id="ProtNLM"/>
    </source>
</evidence>
<name>A0A1J5HMP3_9BACT</name>
<evidence type="ECO:0000313" key="2">
    <source>
        <dbReference type="Proteomes" id="UP000183758"/>
    </source>
</evidence>
<accession>A0A1J5HMP3</accession>
<comment type="caution">
    <text evidence="1">The sequence shown here is derived from an EMBL/GenBank/DDBJ whole genome shotgun (WGS) entry which is preliminary data.</text>
</comment>
<reference evidence="1 2" key="1">
    <citation type="journal article" date="2016" name="Environ. Microbiol.">
        <title>Genomic resolution of a cold subsurface aquifer community provides metabolic insights for novel microbes adapted to high CO concentrations.</title>
        <authorList>
            <person name="Probst A.J."/>
            <person name="Castelle C.J."/>
            <person name="Singh A."/>
            <person name="Brown C.T."/>
            <person name="Anantharaman K."/>
            <person name="Sharon I."/>
            <person name="Hug L.A."/>
            <person name="Burstein D."/>
            <person name="Emerson J.B."/>
            <person name="Thomas B.C."/>
            <person name="Banfield J.F."/>
        </authorList>
    </citation>
    <scope>NUCLEOTIDE SEQUENCE [LARGE SCALE GENOMIC DNA]</scope>
    <source>
        <strain evidence="1">CG2_30_33_16</strain>
    </source>
</reference>
<dbReference type="Proteomes" id="UP000183758">
    <property type="component" value="Unassembled WGS sequence"/>
</dbReference>